<evidence type="ECO:0000313" key="2">
    <source>
        <dbReference type="EMBL" id="BBA45488.1"/>
    </source>
</evidence>
<evidence type="ECO:0000256" key="1">
    <source>
        <dbReference type="SAM" id="MobiDB-lite"/>
    </source>
</evidence>
<keyword evidence="2" id="KW-0614">Plasmid</keyword>
<reference evidence="2" key="1">
    <citation type="journal article" date="2016" name="Biosci. Biotechnol. Biochem.">
        <title>Bioconversion of AHX to AOH by resting cells of Burkholderia contaminans CH-1.</title>
        <authorList>
            <person name="Choi J.H."/>
            <person name="Kikuchi A."/>
            <person name="Pumkaeo P."/>
            <person name="Hirai H."/>
            <person name="Tokuyama S."/>
            <person name="Kawagishi H."/>
        </authorList>
    </citation>
    <scope>NUCLEOTIDE SEQUENCE</scope>
    <source>
        <strain evidence="2">CH-1</strain>
        <plasmid evidence="2">pBC453</plasmid>
    </source>
</reference>
<geneLocation type="plasmid" evidence="2">
    <name>pBC453</name>
</geneLocation>
<organism evidence="2">
    <name type="scientific">Burkholderia contaminans</name>
    <dbReference type="NCBI Taxonomy" id="488447"/>
    <lineage>
        <taxon>Bacteria</taxon>
        <taxon>Pseudomonadati</taxon>
        <taxon>Pseudomonadota</taxon>
        <taxon>Betaproteobacteria</taxon>
        <taxon>Burkholderiales</taxon>
        <taxon>Burkholderiaceae</taxon>
        <taxon>Burkholderia</taxon>
        <taxon>Burkholderia cepacia complex</taxon>
    </lineage>
</organism>
<name>A0A286P6M4_9BURK</name>
<reference evidence="2" key="2">
    <citation type="journal article" date="2017" name="Genome Announc.">
        <title>High-Quality Draft Genome Sequence of Burkholderia contaminans CH-1, a Gram-Negative Bacterium That Metabolizes 2-Azahypoxanthine, a Plant Growth-Regulating Compound.</title>
        <authorList>
            <person name="Choi J.-H."/>
            <person name="Sugiura H."/>
            <person name="Moriuchi R."/>
            <person name="Kawagishi H."/>
            <person name="Dohra H."/>
        </authorList>
    </citation>
    <scope>NUCLEOTIDE SEQUENCE</scope>
    <source>
        <strain evidence="2">CH-1</strain>
        <plasmid evidence="2">pBC453</plasmid>
    </source>
</reference>
<protein>
    <submittedName>
        <fullName evidence="2">Uncharacterized protein</fullName>
    </submittedName>
</protein>
<sequence length="97" mass="10738">MRTIQYVDLLGDTVTEHVSEARRKPTEPKGFAGQPGRGPAGETCASCRHKRSTGGATARRYWKCAVIEQHWTGGPGTDIRMRSPACQFWEQPHGEAQ</sequence>
<dbReference type="EMBL" id="AP018360">
    <property type="protein sequence ID" value="BBA45488.1"/>
    <property type="molecule type" value="Genomic_DNA"/>
</dbReference>
<gene>
    <name evidence="2" type="ORF">BCCH1_79990</name>
</gene>
<accession>A0A286P6M4</accession>
<dbReference type="AlphaFoldDB" id="A0A286P6M4"/>
<feature type="compositionally biased region" description="Basic and acidic residues" evidence="1">
    <location>
        <begin position="17"/>
        <end position="27"/>
    </location>
</feature>
<feature type="region of interest" description="Disordered" evidence="1">
    <location>
        <begin position="17"/>
        <end position="49"/>
    </location>
</feature>
<proteinExistence type="predicted"/>